<comment type="similarity">
    <text evidence="2">In the C-terminal section; belongs to the transpeptidase family.</text>
</comment>
<name>A0AAT9LBM8_9FIRM</name>
<dbReference type="EMBL" id="CP062796">
    <property type="protein sequence ID" value="QUL98479.1"/>
    <property type="molecule type" value="Genomic_DNA"/>
</dbReference>
<dbReference type="Pfam" id="PF00905">
    <property type="entry name" value="Transpeptidase"/>
    <property type="match status" value="1"/>
</dbReference>
<evidence type="ECO:0000256" key="9">
    <source>
        <dbReference type="ARBA" id="ARBA00022801"/>
    </source>
</evidence>
<evidence type="ECO:0000256" key="17">
    <source>
        <dbReference type="SAM" id="Phobius"/>
    </source>
</evidence>
<dbReference type="GO" id="GO:0009252">
    <property type="term" value="P:peptidoglycan biosynthetic process"/>
    <property type="evidence" value="ECO:0007669"/>
    <property type="project" value="UniProtKB-KW"/>
</dbReference>
<comment type="catalytic activity">
    <reaction evidence="16">
        <text>[GlcNAc-(1-&gt;4)-Mur2Ac(oyl-L-Ala-gamma-D-Glu-L-Lys-D-Ala-D-Ala)](n)-di-trans,octa-cis-undecaprenyl diphosphate + beta-D-GlcNAc-(1-&gt;4)-Mur2Ac(oyl-L-Ala-gamma-D-Glu-L-Lys-D-Ala-D-Ala)-di-trans,octa-cis-undecaprenyl diphosphate = [GlcNAc-(1-&gt;4)-Mur2Ac(oyl-L-Ala-gamma-D-Glu-L-Lys-D-Ala-D-Ala)](n+1)-di-trans,octa-cis-undecaprenyl diphosphate + di-trans,octa-cis-undecaprenyl diphosphate + H(+)</text>
        <dbReference type="Rhea" id="RHEA:23708"/>
        <dbReference type="Rhea" id="RHEA-COMP:9602"/>
        <dbReference type="Rhea" id="RHEA-COMP:9603"/>
        <dbReference type="ChEBI" id="CHEBI:15378"/>
        <dbReference type="ChEBI" id="CHEBI:58405"/>
        <dbReference type="ChEBI" id="CHEBI:60033"/>
        <dbReference type="ChEBI" id="CHEBI:78435"/>
        <dbReference type="EC" id="2.4.99.28"/>
    </reaction>
</comment>
<dbReference type="InterPro" id="IPR001460">
    <property type="entry name" value="PCN-bd_Tpept"/>
</dbReference>
<dbReference type="PANTHER" id="PTHR32282:SF11">
    <property type="entry name" value="PENICILLIN-BINDING PROTEIN 1B"/>
    <property type="match status" value="1"/>
</dbReference>
<keyword evidence="9" id="KW-0378">Hydrolase</keyword>
<sequence length="680" mass="74565">MAKKRRPRSRAGILDILIYLLLGTMIVAGGFAAALVFSAVRDLPALANLEPKPTQTSFVYDRDGNIWTELRASEYRVPIKIKDLPPYVKNAVLAAEDHRFYSHKGFDITAILRALYSNIFQDNGLQGGSTITQQLAKIAFLEPSRTLKRKIQDVIVATLLERKYTKDEILEMYLNLVYFGRGAYGIEAASRAYFGKSASELTVDEAAFLAGLIRGPSIYDPAQNPTLALNRRNTVLNQMAEYGFITRAEAEALKKKPLNVIPHRPMVVTEGGFFLDYVLKQLLSRYPADMVYGGGLRIYTTYSPKAQKAAEKAIRDVLDPVFPYKDGQDNLEAAAVVMDVKTGHILAMVGGRKHEGMLGWNRAVDAKRQPGSAFKPLAVYIPALEEGMGPATVIDDSPVTWVDPVTKEEFSPRNYSGTFQGPVTMRKAVRESLNVVACKVQDLVGLSKSLEMAEKLGITSLVKTPTPGGRSDLTRSLALGGLTYGVSPLDMAVAYTTIANRGIKVEPVSILKVEDKNGNILEEHTPKRTIVVSEETAYLMTSMLQDVLTKPGGTGRAAYFGKPAAGKTGTTSDWKDAWFCGYTPSTVGVVWIGFDKGKTMAQWKITGGSYPAIIWGKMMKEISEGQPAEDFRRPDSIVTVEICNKSGLLPGPGCPGSDIEQELFVKDRVPTSHCTYHLPK</sequence>
<gene>
    <name evidence="20" type="ORF">IMF26_10805</name>
</gene>
<keyword evidence="6" id="KW-0645">Protease</keyword>
<dbReference type="GO" id="GO:0008658">
    <property type="term" value="F:penicillin binding"/>
    <property type="evidence" value="ECO:0007669"/>
    <property type="project" value="InterPro"/>
</dbReference>
<reference evidence="20" key="1">
    <citation type="submission" date="2020-10" db="EMBL/GenBank/DDBJ databases">
        <authorList>
            <person name="Kadnikov V."/>
            <person name="Beletsky A.V."/>
            <person name="Mardanov A.V."/>
            <person name="Karnachuk O.V."/>
            <person name="Ravin N.V."/>
        </authorList>
    </citation>
    <scope>NUCLEOTIDE SEQUENCE</scope>
    <source>
        <strain evidence="20">Bu02</strain>
    </source>
</reference>
<keyword evidence="17" id="KW-1133">Transmembrane helix</keyword>
<dbReference type="GO" id="GO:0006508">
    <property type="term" value="P:proteolysis"/>
    <property type="evidence" value="ECO:0007669"/>
    <property type="project" value="UniProtKB-KW"/>
</dbReference>
<dbReference type="SUPFAM" id="SSF53955">
    <property type="entry name" value="Lysozyme-like"/>
    <property type="match status" value="1"/>
</dbReference>
<evidence type="ECO:0000256" key="1">
    <source>
        <dbReference type="ARBA" id="ARBA00004236"/>
    </source>
</evidence>
<evidence type="ECO:0000256" key="10">
    <source>
        <dbReference type="ARBA" id="ARBA00022960"/>
    </source>
</evidence>
<protein>
    <submittedName>
        <fullName evidence="20">PBP1A family penicillin-binding protein</fullName>
    </submittedName>
</protein>
<dbReference type="GO" id="GO:0005886">
    <property type="term" value="C:plasma membrane"/>
    <property type="evidence" value="ECO:0007669"/>
    <property type="project" value="UniProtKB-SubCell"/>
</dbReference>
<evidence type="ECO:0000259" key="18">
    <source>
        <dbReference type="Pfam" id="PF00905"/>
    </source>
</evidence>
<evidence type="ECO:0000256" key="8">
    <source>
        <dbReference type="ARBA" id="ARBA00022679"/>
    </source>
</evidence>
<evidence type="ECO:0000256" key="11">
    <source>
        <dbReference type="ARBA" id="ARBA00022984"/>
    </source>
</evidence>
<keyword evidence="7" id="KW-0328">Glycosyltransferase</keyword>
<dbReference type="SUPFAM" id="SSF56601">
    <property type="entry name" value="beta-lactamase/transpeptidase-like"/>
    <property type="match status" value="1"/>
</dbReference>
<dbReference type="GO" id="GO:0008955">
    <property type="term" value="F:peptidoglycan glycosyltransferase activity"/>
    <property type="evidence" value="ECO:0007669"/>
    <property type="project" value="UniProtKB-EC"/>
</dbReference>
<keyword evidence="17" id="KW-0812">Transmembrane</keyword>
<feature type="domain" description="Glycosyl transferase family 51" evidence="19">
    <location>
        <begin position="64"/>
        <end position="239"/>
    </location>
</feature>
<dbReference type="Pfam" id="PF00912">
    <property type="entry name" value="Transgly"/>
    <property type="match status" value="1"/>
</dbReference>
<dbReference type="InterPro" id="IPR001264">
    <property type="entry name" value="Glyco_trans_51"/>
</dbReference>
<feature type="transmembrane region" description="Helical" evidence="17">
    <location>
        <begin position="12"/>
        <end position="37"/>
    </location>
</feature>
<dbReference type="GO" id="GO:0030288">
    <property type="term" value="C:outer membrane-bounded periplasmic space"/>
    <property type="evidence" value="ECO:0007669"/>
    <property type="project" value="TreeGrafter"/>
</dbReference>
<comment type="catalytic activity">
    <reaction evidence="15">
        <text>Preferential cleavage: (Ac)2-L-Lys-D-Ala-|-D-Ala. Also transpeptidation of peptidyl-alanyl moieties that are N-acyl substituents of D-alanine.</text>
        <dbReference type="EC" id="3.4.16.4"/>
    </reaction>
</comment>
<evidence type="ECO:0000256" key="13">
    <source>
        <dbReference type="ARBA" id="ARBA00023268"/>
    </source>
</evidence>
<evidence type="ECO:0000256" key="12">
    <source>
        <dbReference type="ARBA" id="ARBA00023136"/>
    </source>
</evidence>
<dbReference type="NCBIfam" id="TIGR02074">
    <property type="entry name" value="PBP_1a_fam"/>
    <property type="match status" value="1"/>
</dbReference>
<dbReference type="Gene3D" id="3.40.710.10">
    <property type="entry name" value="DD-peptidase/beta-lactamase superfamily"/>
    <property type="match status" value="1"/>
</dbReference>
<comment type="similarity">
    <text evidence="3">In the N-terminal section; belongs to the glycosyltransferase 51 family.</text>
</comment>
<dbReference type="GO" id="GO:0071555">
    <property type="term" value="P:cell wall organization"/>
    <property type="evidence" value="ECO:0007669"/>
    <property type="project" value="UniProtKB-KW"/>
</dbReference>
<keyword evidence="12 17" id="KW-0472">Membrane</keyword>
<keyword evidence="10" id="KW-0133">Cell shape</keyword>
<keyword evidence="8" id="KW-0808">Transferase</keyword>
<keyword evidence="13" id="KW-0511">Multifunctional enzyme</keyword>
<keyword evidence="5" id="KW-0121">Carboxypeptidase</keyword>
<evidence type="ECO:0000256" key="2">
    <source>
        <dbReference type="ARBA" id="ARBA00007090"/>
    </source>
</evidence>
<evidence type="ECO:0000256" key="5">
    <source>
        <dbReference type="ARBA" id="ARBA00022645"/>
    </source>
</evidence>
<evidence type="ECO:0000256" key="14">
    <source>
        <dbReference type="ARBA" id="ARBA00023316"/>
    </source>
</evidence>
<dbReference type="InterPro" id="IPR023346">
    <property type="entry name" value="Lysozyme-like_dom_sf"/>
</dbReference>
<evidence type="ECO:0000259" key="19">
    <source>
        <dbReference type="Pfam" id="PF00912"/>
    </source>
</evidence>
<organism evidence="20">
    <name type="scientific">Candidatus Fermentithermobacillus carboniphilus</name>
    <dbReference type="NCBI Taxonomy" id="3085328"/>
    <lineage>
        <taxon>Bacteria</taxon>
        <taxon>Bacillati</taxon>
        <taxon>Bacillota</taxon>
        <taxon>Candidatus Fermentithermobacillia</taxon>
        <taxon>Candidatus Fermentithermobacillales</taxon>
        <taxon>Candidatus Fermentithermobacillaceae</taxon>
        <taxon>Candidatus Fermentithermobacillus</taxon>
    </lineage>
</organism>
<evidence type="ECO:0000256" key="6">
    <source>
        <dbReference type="ARBA" id="ARBA00022670"/>
    </source>
</evidence>
<accession>A0AAT9LBM8</accession>
<dbReference type="GO" id="GO:0009002">
    <property type="term" value="F:serine-type D-Ala-D-Ala carboxypeptidase activity"/>
    <property type="evidence" value="ECO:0007669"/>
    <property type="project" value="UniProtKB-EC"/>
</dbReference>
<dbReference type="InterPro" id="IPR050396">
    <property type="entry name" value="Glycosyltr_51/Transpeptidase"/>
</dbReference>
<evidence type="ECO:0000256" key="15">
    <source>
        <dbReference type="ARBA" id="ARBA00034000"/>
    </source>
</evidence>
<dbReference type="InterPro" id="IPR036950">
    <property type="entry name" value="PBP_transglycosylase"/>
</dbReference>
<dbReference type="Gene3D" id="1.10.3810.10">
    <property type="entry name" value="Biosynthetic peptidoglycan transglycosylase-like"/>
    <property type="match status" value="1"/>
</dbReference>
<keyword evidence="14" id="KW-0961">Cell wall biogenesis/degradation</keyword>
<proteinExistence type="inferred from homology"/>
<keyword evidence="11" id="KW-0573">Peptidoglycan synthesis</keyword>
<reference evidence="20" key="2">
    <citation type="journal article" date="2023" name="Biology">
        <title>Prokaryotic Life Associated with Coal-Fire Gas Vents Revealed by Metagenomics.</title>
        <authorList>
            <person name="Kadnikov V.V."/>
            <person name="Mardanov A.V."/>
            <person name="Beletsky A.V."/>
            <person name="Karnachuk O.V."/>
            <person name="Ravin N.V."/>
        </authorList>
    </citation>
    <scope>NUCLEOTIDE SEQUENCE</scope>
    <source>
        <strain evidence="20">Bu02</strain>
    </source>
</reference>
<evidence type="ECO:0000256" key="16">
    <source>
        <dbReference type="ARBA" id="ARBA00049902"/>
    </source>
</evidence>
<evidence type="ECO:0000256" key="4">
    <source>
        <dbReference type="ARBA" id="ARBA00022475"/>
    </source>
</evidence>
<keyword evidence="4" id="KW-1003">Cell membrane</keyword>
<evidence type="ECO:0000313" key="20">
    <source>
        <dbReference type="EMBL" id="QUL98479.1"/>
    </source>
</evidence>
<evidence type="ECO:0000256" key="7">
    <source>
        <dbReference type="ARBA" id="ARBA00022676"/>
    </source>
</evidence>
<dbReference type="KEGG" id="fcz:IMF26_10805"/>
<feature type="domain" description="Penicillin-binding protein transpeptidase" evidence="18">
    <location>
        <begin position="334"/>
        <end position="586"/>
    </location>
</feature>
<dbReference type="InterPro" id="IPR012338">
    <property type="entry name" value="Beta-lactam/transpept-like"/>
</dbReference>
<dbReference type="AlphaFoldDB" id="A0AAT9LBM8"/>
<dbReference type="FunFam" id="1.10.3810.10:FF:000001">
    <property type="entry name" value="Penicillin-binding protein 1A"/>
    <property type="match status" value="1"/>
</dbReference>
<dbReference type="GO" id="GO:0008360">
    <property type="term" value="P:regulation of cell shape"/>
    <property type="evidence" value="ECO:0007669"/>
    <property type="project" value="UniProtKB-KW"/>
</dbReference>
<comment type="subcellular location">
    <subcellularLocation>
        <location evidence="1">Cell membrane</location>
    </subcellularLocation>
</comment>
<evidence type="ECO:0000256" key="3">
    <source>
        <dbReference type="ARBA" id="ARBA00007739"/>
    </source>
</evidence>
<dbReference type="PANTHER" id="PTHR32282">
    <property type="entry name" value="BINDING PROTEIN TRANSPEPTIDASE, PUTATIVE-RELATED"/>
    <property type="match status" value="1"/>
</dbReference>